<feature type="transmembrane region" description="Helical" evidence="2">
    <location>
        <begin position="329"/>
        <end position="348"/>
    </location>
</feature>
<feature type="chain" id="PRO_5040187148" evidence="3">
    <location>
        <begin position="18"/>
        <end position="544"/>
    </location>
</feature>
<evidence type="ECO:0000256" key="3">
    <source>
        <dbReference type="SAM" id="SignalP"/>
    </source>
</evidence>
<evidence type="ECO:0000256" key="1">
    <source>
        <dbReference type="SAM" id="MobiDB-lite"/>
    </source>
</evidence>
<feature type="region of interest" description="Disordered" evidence="1">
    <location>
        <begin position="122"/>
        <end position="157"/>
    </location>
</feature>
<keyword evidence="2" id="KW-0472">Membrane</keyword>
<dbReference type="EMBL" id="OU892279">
    <property type="protein sequence ID" value="CAG9766483.1"/>
    <property type="molecule type" value="Genomic_DNA"/>
</dbReference>
<evidence type="ECO:0000313" key="5">
    <source>
        <dbReference type="Proteomes" id="UP001152799"/>
    </source>
</evidence>
<proteinExistence type="predicted"/>
<gene>
    <name evidence="4" type="ORF">CEUTPL_LOCUS7067</name>
</gene>
<dbReference type="Proteomes" id="UP001152799">
    <property type="component" value="Chromosome 3"/>
</dbReference>
<keyword evidence="2" id="KW-1133">Transmembrane helix</keyword>
<protein>
    <submittedName>
        <fullName evidence="4">Uncharacterized protein</fullName>
    </submittedName>
</protein>
<organism evidence="4 5">
    <name type="scientific">Ceutorhynchus assimilis</name>
    <name type="common">cabbage seed weevil</name>
    <dbReference type="NCBI Taxonomy" id="467358"/>
    <lineage>
        <taxon>Eukaryota</taxon>
        <taxon>Metazoa</taxon>
        <taxon>Ecdysozoa</taxon>
        <taxon>Arthropoda</taxon>
        <taxon>Hexapoda</taxon>
        <taxon>Insecta</taxon>
        <taxon>Pterygota</taxon>
        <taxon>Neoptera</taxon>
        <taxon>Endopterygota</taxon>
        <taxon>Coleoptera</taxon>
        <taxon>Polyphaga</taxon>
        <taxon>Cucujiformia</taxon>
        <taxon>Curculionidae</taxon>
        <taxon>Ceutorhynchinae</taxon>
        <taxon>Ceutorhynchus</taxon>
    </lineage>
</organism>
<feature type="transmembrane region" description="Helical" evidence="2">
    <location>
        <begin position="197"/>
        <end position="216"/>
    </location>
</feature>
<evidence type="ECO:0000313" key="4">
    <source>
        <dbReference type="EMBL" id="CAG9766483.1"/>
    </source>
</evidence>
<evidence type="ECO:0000256" key="2">
    <source>
        <dbReference type="SAM" id="Phobius"/>
    </source>
</evidence>
<feature type="transmembrane region" description="Helical" evidence="2">
    <location>
        <begin position="446"/>
        <end position="466"/>
    </location>
</feature>
<dbReference type="AlphaFoldDB" id="A0A9N9MM36"/>
<name>A0A9N9MM36_9CUCU</name>
<keyword evidence="5" id="KW-1185">Reference proteome</keyword>
<reference evidence="4" key="1">
    <citation type="submission" date="2022-01" db="EMBL/GenBank/DDBJ databases">
        <authorList>
            <person name="King R."/>
        </authorList>
    </citation>
    <scope>NUCLEOTIDE SEQUENCE</scope>
</reference>
<feature type="transmembrane region" description="Helical" evidence="2">
    <location>
        <begin position="305"/>
        <end position="323"/>
    </location>
</feature>
<accession>A0A9N9MM36</accession>
<feature type="signal peptide" evidence="3">
    <location>
        <begin position="1"/>
        <end position="17"/>
    </location>
</feature>
<dbReference type="OrthoDB" id="7429417at2759"/>
<feature type="transmembrane region" description="Helical" evidence="2">
    <location>
        <begin position="167"/>
        <end position="191"/>
    </location>
</feature>
<feature type="region of interest" description="Disordered" evidence="1">
    <location>
        <begin position="475"/>
        <end position="496"/>
    </location>
</feature>
<keyword evidence="2" id="KW-0812">Transmembrane</keyword>
<keyword evidence="3" id="KW-0732">Signal</keyword>
<sequence>MALKYLIVLSIVCLTNSELVNTNNTKEHSNLRKRDVNSYVGLVACAMKYDMPCFIDVAQDYLENRRTDLLAQADAQMLESGRSDPDSKPSHLADTLTKLISEITDMFQNGFSGIFDAGREAADDEESDLEKNETEMTTTGDSNGETRELNKSGSGIKKKKKKPLKSLIRLIKVGIVAVIIVLKLSVVLKVLQTAMQFKFMLISLGGFVIQAAKLWMSVRNKKDMHGHEEIVYKSPYGTDAEYSSPPGGAVYGTGDYNARSGQDMAYASQRSMMSGAIQFQFLQPRLRGHKKKDGLIIKIIRFVKALVYALVIAATLLVVLFMFNTFVNFKLLLVTMWGVAFLGIKAYLAKKHSPEPVIVHEDVHHDHHYEDHGHISVDDDWHRQYLPKEHAHDMAYGGQKPVAPLHPDVSEQNQSTLRKKDDKDKNMDGFKYYLISLAGKLAVLKLFLIAGLVVLAFIIGLIVFAVKTKLKINESQKTRRQNTEPDQSPKTGGSGFSCEGVEKAKFLVQLKNSKGHEKATVYYEDTHHDHHYADLGHVDTAWWK</sequence>